<dbReference type="AlphaFoldDB" id="A0AA48LY96"/>
<dbReference type="InterPro" id="IPR000297">
    <property type="entry name" value="PPIase_PpiC"/>
</dbReference>
<feature type="domain" description="PpiC" evidence="12">
    <location>
        <begin position="250"/>
        <end position="372"/>
    </location>
</feature>
<comment type="similarity">
    <text evidence="8">Belongs to the PpiD chaperone family.</text>
</comment>
<keyword evidence="6 11" id="KW-0472">Membrane</keyword>
<dbReference type="InterPro" id="IPR046357">
    <property type="entry name" value="PPIase_dom_sf"/>
</dbReference>
<dbReference type="InterPro" id="IPR052029">
    <property type="entry name" value="PpiD_chaperone"/>
</dbReference>
<dbReference type="EMBL" id="OY288114">
    <property type="protein sequence ID" value="CAJ0860057.1"/>
    <property type="molecule type" value="Genomic_DNA"/>
</dbReference>
<evidence type="ECO:0000256" key="7">
    <source>
        <dbReference type="ARBA" id="ARBA00023186"/>
    </source>
</evidence>
<dbReference type="Gene3D" id="1.10.4030.10">
    <property type="entry name" value="Porin chaperone SurA, peptide-binding domain"/>
    <property type="match status" value="1"/>
</dbReference>
<dbReference type="SUPFAM" id="SSF54534">
    <property type="entry name" value="FKBP-like"/>
    <property type="match status" value="1"/>
</dbReference>
<evidence type="ECO:0000256" key="4">
    <source>
        <dbReference type="ARBA" id="ARBA00022692"/>
    </source>
</evidence>
<evidence type="ECO:0000256" key="8">
    <source>
        <dbReference type="ARBA" id="ARBA00038408"/>
    </source>
</evidence>
<dbReference type="InterPro" id="IPR027304">
    <property type="entry name" value="Trigger_fact/SurA_dom_sf"/>
</dbReference>
<dbReference type="GO" id="GO:0003755">
    <property type="term" value="F:peptidyl-prolyl cis-trans isomerase activity"/>
    <property type="evidence" value="ECO:0007669"/>
    <property type="project" value="InterPro"/>
</dbReference>
<proteinExistence type="inferred from homology"/>
<evidence type="ECO:0000256" key="2">
    <source>
        <dbReference type="ARBA" id="ARBA00022475"/>
    </source>
</evidence>
<evidence type="ECO:0000313" key="13">
    <source>
        <dbReference type="EMBL" id="CAJ0860057.1"/>
    </source>
</evidence>
<evidence type="ECO:0000259" key="12">
    <source>
        <dbReference type="Pfam" id="PF13145"/>
    </source>
</evidence>
<dbReference type="PANTHER" id="PTHR47529">
    <property type="entry name" value="PEPTIDYL-PROLYL CIS-TRANS ISOMERASE D"/>
    <property type="match status" value="1"/>
</dbReference>
<evidence type="ECO:0000256" key="11">
    <source>
        <dbReference type="SAM" id="Phobius"/>
    </source>
</evidence>
<evidence type="ECO:0000256" key="3">
    <source>
        <dbReference type="ARBA" id="ARBA00022519"/>
    </source>
</evidence>
<protein>
    <recommendedName>
        <fullName evidence="9">Periplasmic chaperone PpiD</fullName>
    </recommendedName>
    <alternativeName>
        <fullName evidence="10">Periplasmic folding chaperone</fullName>
    </alternativeName>
</protein>
<dbReference type="Gene3D" id="3.10.50.40">
    <property type="match status" value="1"/>
</dbReference>
<gene>
    <name evidence="13" type="ORF">AMST5_01267</name>
</gene>
<evidence type="ECO:0000256" key="5">
    <source>
        <dbReference type="ARBA" id="ARBA00022989"/>
    </source>
</evidence>
<organism evidence="13">
    <name type="scientific">freshwater sediment metagenome</name>
    <dbReference type="NCBI Taxonomy" id="556182"/>
    <lineage>
        <taxon>unclassified sequences</taxon>
        <taxon>metagenomes</taxon>
        <taxon>ecological metagenomes</taxon>
    </lineage>
</organism>
<keyword evidence="7" id="KW-0143">Chaperone</keyword>
<evidence type="ECO:0000256" key="9">
    <source>
        <dbReference type="ARBA" id="ARBA00040743"/>
    </source>
</evidence>
<keyword evidence="5 11" id="KW-1133">Transmembrane helix</keyword>
<dbReference type="Pfam" id="PF13624">
    <property type="entry name" value="SurA_N_3"/>
    <property type="match status" value="1"/>
</dbReference>
<evidence type="ECO:0000256" key="6">
    <source>
        <dbReference type="ARBA" id="ARBA00023136"/>
    </source>
</evidence>
<keyword evidence="4 11" id="KW-0812">Transmembrane</keyword>
<keyword evidence="2" id="KW-1003">Cell membrane</keyword>
<dbReference type="PANTHER" id="PTHR47529:SF1">
    <property type="entry name" value="PERIPLASMIC CHAPERONE PPID"/>
    <property type="match status" value="1"/>
</dbReference>
<evidence type="ECO:0000256" key="10">
    <source>
        <dbReference type="ARBA" id="ARBA00042775"/>
    </source>
</evidence>
<name>A0AA48LY96_9ZZZZ</name>
<dbReference type="GO" id="GO:0005886">
    <property type="term" value="C:plasma membrane"/>
    <property type="evidence" value="ECO:0007669"/>
    <property type="project" value="UniProtKB-SubCell"/>
</dbReference>
<reference evidence="13" key="1">
    <citation type="submission" date="2023-07" db="EMBL/GenBank/DDBJ databases">
        <authorList>
            <person name="Pelsma A.J. K."/>
        </authorList>
    </citation>
    <scope>NUCLEOTIDE SEQUENCE</scope>
</reference>
<sequence length="633" mass="68642">MLEGLRVASQNWIGRAIMALVMGVIVVSFSIWGVGDVFRGFTAQRLAKVGAGEVTVEQFRSAFQNDLRRIQQRMRRAVTAEEAHRAGMDLQVLERLITEVALDQKASNLGLATSDETAQRLIASEKAFQTDGKFDAEKFKAVARDAGYTERSFLADQKAAYLRKALTDIVVTGVETPKLMIEAIHRFRNEARSVDYFVLPVSAAGEAAKPTDDELKKYFNDREQTFRAKEFRKIVVLEVSPSTVAKVDAVSDDDARKLYEDVKAKRYGTPEKREVRQLVFKNEKEAQDAIAKLKGGADIDALAAELKRNPKDVDLGLVEKRDFGDAKVGDSVFAAPQPGLAEPVTNAFGTVVSVVKKIVPSVTTKTFEQAKPELKAEVAAQRAGPEVRRLHDAIEDQRASGKPLAEAAAAAGAQTRVIEAVDDAGRGKDGKPVEVPAGADLLKAAFASDVGVDNETVATRDGGYVWFEIGGIEPARQKTFEEVKDAVAEAMRAENAQKALSAKADEVVGKIKGGQSIDDAAKALKLEVKRATDVKRAQRPDFAINTIVQFFEVAPGGSGSVTVDDGRLIFVVKDAQTPPFDPTSIESKTIAEQLKPALQNDLLEQYVGGLEKAFNVQINQKALEAATGVGKEQ</sequence>
<comment type="subcellular location">
    <subcellularLocation>
        <location evidence="1">Cell inner membrane</location>
        <topology evidence="1">Single-pass type II membrane protein</topology>
        <orientation evidence="1">Periplasmic side</orientation>
    </subcellularLocation>
</comment>
<dbReference type="SUPFAM" id="SSF109998">
    <property type="entry name" value="Triger factor/SurA peptide-binding domain-like"/>
    <property type="match status" value="1"/>
</dbReference>
<keyword evidence="3" id="KW-0997">Cell inner membrane</keyword>
<accession>A0AA48LY96</accession>
<dbReference type="Pfam" id="PF13145">
    <property type="entry name" value="Rotamase_2"/>
    <property type="match status" value="1"/>
</dbReference>
<evidence type="ECO:0000256" key="1">
    <source>
        <dbReference type="ARBA" id="ARBA00004382"/>
    </source>
</evidence>
<feature type="transmembrane region" description="Helical" evidence="11">
    <location>
        <begin position="12"/>
        <end position="35"/>
    </location>
</feature>